<gene>
    <name evidence="2" type="ORF">H6G81_13285</name>
</gene>
<organism evidence="2 3">
    <name type="scientific">Scytonema hofmannii FACHB-248</name>
    <dbReference type="NCBI Taxonomy" id="1842502"/>
    <lineage>
        <taxon>Bacteria</taxon>
        <taxon>Bacillati</taxon>
        <taxon>Cyanobacteriota</taxon>
        <taxon>Cyanophyceae</taxon>
        <taxon>Nostocales</taxon>
        <taxon>Scytonemataceae</taxon>
        <taxon>Scytonema</taxon>
    </lineage>
</organism>
<keyword evidence="1" id="KW-0472">Membrane</keyword>
<evidence type="ECO:0000313" key="3">
    <source>
        <dbReference type="Proteomes" id="UP000660380"/>
    </source>
</evidence>
<dbReference type="RefSeq" id="WP_190909747.1">
    <property type="nucleotide sequence ID" value="NZ_JACJTA010000024.1"/>
</dbReference>
<protein>
    <submittedName>
        <fullName evidence="2">Uncharacterized protein</fullName>
    </submittedName>
</protein>
<keyword evidence="1" id="KW-0812">Transmembrane</keyword>
<proteinExistence type="predicted"/>
<evidence type="ECO:0000256" key="1">
    <source>
        <dbReference type="SAM" id="Phobius"/>
    </source>
</evidence>
<keyword evidence="1" id="KW-1133">Transmembrane helix</keyword>
<feature type="transmembrane region" description="Helical" evidence="1">
    <location>
        <begin position="6"/>
        <end position="26"/>
    </location>
</feature>
<sequence>MKIDVNNAFTVISLVFLLIGGIYRLAQIEAHINARITNVQATLLAAIDSQRDNLVDKLYLNEKRLEVHLTEYTEKKLFSEYRHNATDKQLEHKFNRLRGLIKQLAGFLNKESGFILRDDEY</sequence>
<name>A0ABR8GPX7_9CYAN</name>
<comment type="caution">
    <text evidence="2">The sequence shown here is derived from an EMBL/GenBank/DDBJ whole genome shotgun (WGS) entry which is preliminary data.</text>
</comment>
<accession>A0ABR8GPX7</accession>
<keyword evidence="3" id="KW-1185">Reference proteome</keyword>
<dbReference type="Proteomes" id="UP000660380">
    <property type="component" value="Unassembled WGS sequence"/>
</dbReference>
<dbReference type="EMBL" id="JACJTA010000024">
    <property type="protein sequence ID" value="MBD2605479.1"/>
    <property type="molecule type" value="Genomic_DNA"/>
</dbReference>
<reference evidence="2 3" key="1">
    <citation type="journal article" date="2020" name="ISME J.">
        <title>Comparative genomics reveals insights into cyanobacterial evolution and habitat adaptation.</title>
        <authorList>
            <person name="Chen M.Y."/>
            <person name="Teng W.K."/>
            <person name="Zhao L."/>
            <person name="Hu C.X."/>
            <person name="Zhou Y.K."/>
            <person name="Han B.P."/>
            <person name="Song L.R."/>
            <person name="Shu W.S."/>
        </authorList>
    </citation>
    <scope>NUCLEOTIDE SEQUENCE [LARGE SCALE GENOMIC DNA]</scope>
    <source>
        <strain evidence="2 3">FACHB-248</strain>
    </source>
</reference>
<evidence type="ECO:0000313" key="2">
    <source>
        <dbReference type="EMBL" id="MBD2605479.1"/>
    </source>
</evidence>